<dbReference type="PANTHER" id="PTHR36448">
    <property type="entry name" value="BLR7373 PROTEIN"/>
    <property type="match status" value="1"/>
</dbReference>
<evidence type="ECO:0000313" key="2">
    <source>
        <dbReference type="EMBL" id="NNM72955.1"/>
    </source>
</evidence>
<reference evidence="2 3" key="1">
    <citation type="submission" date="2020-04" db="EMBL/GenBank/DDBJ databases">
        <title>Enterovirga sp. isolate from soil.</title>
        <authorList>
            <person name="Chea S."/>
            <person name="Kim D.-U."/>
        </authorList>
    </citation>
    <scope>NUCLEOTIDE SEQUENCE [LARGE SCALE GENOMIC DNA]</scope>
    <source>
        <strain evidence="2 3">DB1703</strain>
    </source>
</reference>
<dbReference type="SUPFAM" id="SSF51182">
    <property type="entry name" value="RmlC-like cupins"/>
    <property type="match status" value="1"/>
</dbReference>
<dbReference type="AlphaFoldDB" id="A0A849I9K7"/>
<dbReference type="InterPro" id="IPR011051">
    <property type="entry name" value="RmlC_Cupin_sf"/>
</dbReference>
<accession>A0A849I9K7</accession>
<dbReference type="EMBL" id="JABEPP010000003">
    <property type="protein sequence ID" value="NNM72955.1"/>
    <property type="molecule type" value="Genomic_DNA"/>
</dbReference>
<dbReference type="PIRSF" id="PIRSF019307">
    <property type="entry name" value="UCP019307"/>
    <property type="match status" value="1"/>
</dbReference>
<dbReference type="Gene3D" id="2.60.120.10">
    <property type="entry name" value="Jelly Rolls"/>
    <property type="match status" value="1"/>
</dbReference>
<evidence type="ECO:0000259" key="1">
    <source>
        <dbReference type="Pfam" id="PF07883"/>
    </source>
</evidence>
<feature type="domain" description="Cupin type-2" evidence="1">
    <location>
        <begin position="58"/>
        <end position="106"/>
    </location>
</feature>
<dbReference type="Proteomes" id="UP000564885">
    <property type="component" value="Unassembled WGS sequence"/>
</dbReference>
<dbReference type="Pfam" id="PF07883">
    <property type="entry name" value="Cupin_2"/>
    <property type="match status" value="1"/>
</dbReference>
<proteinExistence type="predicted"/>
<name>A0A849I9K7_9HYPH</name>
<dbReference type="InterPro" id="IPR013096">
    <property type="entry name" value="Cupin_2"/>
</dbReference>
<keyword evidence="3" id="KW-1185">Reference proteome</keyword>
<organism evidence="2 3">
    <name type="scientific">Enterovirga aerilata</name>
    <dbReference type="NCBI Taxonomy" id="2730920"/>
    <lineage>
        <taxon>Bacteria</taxon>
        <taxon>Pseudomonadati</taxon>
        <taxon>Pseudomonadota</taxon>
        <taxon>Alphaproteobacteria</taxon>
        <taxon>Hyphomicrobiales</taxon>
        <taxon>Methylobacteriaceae</taxon>
        <taxon>Enterovirga</taxon>
    </lineage>
</organism>
<dbReference type="PANTHER" id="PTHR36448:SF2">
    <property type="entry name" value="CUPIN TYPE-1 DOMAIN-CONTAINING PROTEIN"/>
    <property type="match status" value="1"/>
</dbReference>
<protein>
    <submittedName>
        <fullName evidence="2">Cupin domain-containing protein</fullName>
    </submittedName>
</protein>
<sequence>MEALRLAPRGDAPNSALPLVLVRGAVAPDPEDGPAAFEDVFRRNGWTGCWRNGIYPYHHYHSTAHEVLGVASGSARVCFGGEGGTEVEVASGDVVVIPAGVAHKLVEERNGFLVVGAYAGGRHWDLLRPRGASLEAARQRIAAVPLPDADPVAGADGVLLRLWGEVVPEVLT</sequence>
<dbReference type="InterPro" id="IPR047121">
    <property type="entry name" value="YjiB-like"/>
</dbReference>
<dbReference type="InterPro" id="IPR014500">
    <property type="entry name" value="UCP019307_cupin"/>
</dbReference>
<comment type="caution">
    <text evidence="2">The sequence shown here is derived from an EMBL/GenBank/DDBJ whole genome shotgun (WGS) entry which is preliminary data.</text>
</comment>
<evidence type="ECO:0000313" key="3">
    <source>
        <dbReference type="Proteomes" id="UP000564885"/>
    </source>
</evidence>
<dbReference type="InterPro" id="IPR014710">
    <property type="entry name" value="RmlC-like_jellyroll"/>
</dbReference>
<dbReference type="CDD" id="cd02219">
    <property type="entry name" value="cupin_YjlB-like"/>
    <property type="match status" value="1"/>
</dbReference>
<gene>
    <name evidence="2" type="ORF">HJG44_11255</name>
</gene>